<dbReference type="InterPro" id="IPR036047">
    <property type="entry name" value="F-box-like_dom_sf"/>
</dbReference>
<dbReference type="AlphaFoldDB" id="A0A5A7QAU1"/>
<dbReference type="PANTHER" id="PTHR33110">
    <property type="entry name" value="F-BOX/KELCH-REPEAT PROTEIN-RELATED"/>
    <property type="match status" value="1"/>
</dbReference>
<keyword evidence="3" id="KW-1185">Reference proteome</keyword>
<dbReference type="Pfam" id="PF03478">
    <property type="entry name" value="Beta-prop_KIB1-4"/>
    <property type="match status" value="1"/>
</dbReference>
<sequence>MFFSIMFPFLKWYSRRFTSFIPGFSRGAHNPLSSSSSFHRLPDDVIGRIFGNLCLGDRTRMMLVCRSWRDTLTRAEFPVRPDPPWLILPSDDPLSTSLTLESPAESRIYRFPLPRHLLPGRHRWSCRGSGDGWLLLVGHAPCQPDTEISMVLWDPLSGATRDLPPLSTLPFFDELATGCFENAGLDISSPLITTLARVCSTGPTVLVAVVFSLFENLGRSTWDRLAVCSPGDPTWAVLPNNNETNCYLDILFHNGRLFAICTPWDDEVGTRPFVSKTRTCTVGCADLEVVTCELAYEVASVEPPHMDYTGFEVWRRWSVAEHLVGSDDELLLASATLDMFTHNFDLGARGLIHSRVYNCPQTGGFEVRRLLNNSDELLLLLSERLEQTGDKCIYLGDTGSISMKGVSDEPNCIQYATSDAIGTFWNLGEEEEVDIDKQVWTIHERGVFNAAEERIRRTCSANTSARSGSCSGWFMPAAFGRQPLVSNRGLSAFSCFRLACVDQITNLLFMWQSLSWERKSIYLLSLLNLYVLYMIRWDVFRREIMRLFSI</sequence>
<protein>
    <submittedName>
        <fullName evidence="2">F-box family protein</fullName>
    </submittedName>
</protein>
<name>A0A5A7QAU1_STRAF</name>
<organism evidence="2 3">
    <name type="scientific">Striga asiatica</name>
    <name type="common">Asiatic witchweed</name>
    <name type="synonym">Buchnera asiatica</name>
    <dbReference type="NCBI Taxonomy" id="4170"/>
    <lineage>
        <taxon>Eukaryota</taxon>
        <taxon>Viridiplantae</taxon>
        <taxon>Streptophyta</taxon>
        <taxon>Embryophyta</taxon>
        <taxon>Tracheophyta</taxon>
        <taxon>Spermatophyta</taxon>
        <taxon>Magnoliopsida</taxon>
        <taxon>eudicotyledons</taxon>
        <taxon>Gunneridae</taxon>
        <taxon>Pentapetalae</taxon>
        <taxon>asterids</taxon>
        <taxon>lamiids</taxon>
        <taxon>Lamiales</taxon>
        <taxon>Orobanchaceae</taxon>
        <taxon>Buchnereae</taxon>
        <taxon>Striga</taxon>
    </lineage>
</organism>
<dbReference type="OrthoDB" id="914197at2759"/>
<gene>
    <name evidence="2" type="ORF">STAS_19136</name>
</gene>
<dbReference type="Pfam" id="PF00646">
    <property type="entry name" value="F-box"/>
    <property type="match status" value="1"/>
</dbReference>
<evidence type="ECO:0000259" key="1">
    <source>
        <dbReference type="PROSITE" id="PS50181"/>
    </source>
</evidence>
<evidence type="ECO:0000313" key="3">
    <source>
        <dbReference type="Proteomes" id="UP000325081"/>
    </source>
</evidence>
<reference evidence="3" key="1">
    <citation type="journal article" date="2019" name="Curr. Biol.">
        <title>Genome Sequence of Striga asiatica Provides Insight into the Evolution of Plant Parasitism.</title>
        <authorList>
            <person name="Yoshida S."/>
            <person name="Kim S."/>
            <person name="Wafula E.K."/>
            <person name="Tanskanen J."/>
            <person name="Kim Y.M."/>
            <person name="Honaas L."/>
            <person name="Yang Z."/>
            <person name="Spallek T."/>
            <person name="Conn C.E."/>
            <person name="Ichihashi Y."/>
            <person name="Cheong K."/>
            <person name="Cui S."/>
            <person name="Der J.P."/>
            <person name="Gundlach H."/>
            <person name="Jiao Y."/>
            <person name="Hori C."/>
            <person name="Ishida J.K."/>
            <person name="Kasahara H."/>
            <person name="Kiba T."/>
            <person name="Kim M.S."/>
            <person name="Koo N."/>
            <person name="Laohavisit A."/>
            <person name="Lee Y.H."/>
            <person name="Lumba S."/>
            <person name="McCourt P."/>
            <person name="Mortimer J.C."/>
            <person name="Mutuku J.M."/>
            <person name="Nomura T."/>
            <person name="Sasaki-Sekimoto Y."/>
            <person name="Seto Y."/>
            <person name="Wang Y."/>
            <person name="Wakatake T."/>
            <person name="Sakakibara H."/>
            <person name="Demura T."/>
            <person name="Yamaguchi S."/>
            <person name="Yoneyama K."/>
            <person name="Manabe R.I."/>
            <person name="Nelson D.C."/>
            <person name="Schulman A.H."/>
            <person name="Timko M.P."/>
            <person name="dePamphilis C.W."/>
            <person name="Choi D."/>
            <person name="Shirasu K."/>
        </authorList>
    </citation>
    <scope>NUCLEOTIDE SEQUENCE [LARGE SCALE GENOMIC DNA]</scope>
    <source>
        <strain evidence="3">cv. UVA1</strain>
    </source>
</reference>
<proteinExistence type="predicted"/>
<evidence type="ECO:0000313" key="2">
    <source>
        <dbReference type="EMBL" id="GER42353.1"/>
    </source>
</evidence>
<dbReference type="SUPFAM" id="SSF81383">
    <property type="entry name" value="F-box domain"/>
    <property type="match status" value="1"/>
</dbReference>
<dbReference type="CDD" id="cd09917">
    <property type="entry name" value="F-box_SF"/>
    <property type="match status" value="1"/>
</dbReference>
<feature type="domain" description="F-box" evidence="1">
    <location>
        <begin position="35"/>
        <end position="88"/>
    </location>
</feature>
<dbReference type="Gene3D" id="1.20.1280.50">
    <property type="match status" value="1"/>
</dbReference>
<dbReference type="InterPro" id="IPR001810">
    <property type="entry name" value="F-box_dom"/>
</dbReference>
<dbReference type="PROSITE" id="PS50181">
    <property type="entry name" value="FBOX"/>
    <property type="match status" value="1"/>
</dbReference>
<dbReference type="PANTHER" id="PTHR33110:SF71">
    <property type="entry name" value="F-BOX_KELCH-REPEAT PROTEIN"/>
    <property type="match status" value="1"/>
</dbReference>
<dbReference type="InterPro" id="IPR005174">
    <property type="entry name" value="KIB1-4_b-propeller"/>
</dbReference>
<accession>A0A5A7QAU1</accession>
<dbReference type="EMBL" id="BKCP01006294">
    <property type="protein sequence ID" value="GER42353.1"/>
    <property type="molecule type" value="Genomic_DNA"/>
</dbReference>
<comment type="caution">
    <text evidence="2">The sequence shown here is derived from an EMBL/GenBank/DDBJ whole genome shotgun (WGS) entry which is preliminary data.</text>
</comment>
<dbReference type="Proteomes" id="UP000325081">
    <property type="component" value="Unassembled WGS sequence"/>
</dbReference>
<dbReference type="SMART" id="SM00256">
    <property type="entry name" value="FBOX"/>
    <property type="match status" value="1"/>
</dbReference>